<dbReference type="AlphaFoldDB" id="A0AAV0Q805"/>
<accession>A0AAV0Q805</accession>
<evidence type="ECO:0000313" key="2">
    <source>
        <dbReference type="EMBL" id="CAI0540399.1"/>
    </source>
</evidence>
<sequence>MHVDETINLMLPKCALSKGPACSNPHKNMAATTSTARPGNGSSSASQANETTSSNPPMAATTSIARPGNG</sequence>
<proteinExistence type="predicted"/>
<feature type="non-terminal residue" evidence="2">
    <location>
        <position position="70"/>
    </location>
</feature>
<feature type="region of interest" description="Disordered" evidence="1">
    <location>
        <begin position="21"/>
        <end position="70"/>
    </location>
</feature>
<evidence type="ECO:0000256" key="1">
    <source>
        <dbReference type="SAM" id="MobiDB-lite"/>
    </source>
</evidence>
<evidence type="ECO:0000313" key="3">
    <source>
        <dbReference type="Proteomes" id="UP001154282"/>
    </source>
</evidence>
<reference evidence="2" key="1">
    <citation type="submission" date="2022-08" db="EMBL/GenBank/DDBJ databases">
        <authorList>
            <person name="Gutierrez-Valencia J."/>
        </authorList>
    </citation>
    <scope>NUCLEOTIDE SEQUENCE</scope>
</reference>
<organism evidence="2 3">
    <name type="scientific">Linum tenue</name>
    <dbReference type="NCBI Taxonomy" id="586396"/>
    <lineage>
        <taxon>Eukaryota</taxon>
        <taxon>Viridiplantae</taxon>
        <taxon>Streptophyta</taxon>
        <taxon>Embryophyta</taxon>
        <taxon>Tracheophyta</taxon>
        <taxon>Spermatophyta</taxon>
        <taxon>Magnoliopsida</taxon>
        <taxon>eudicotyledons</taxon>
        <taxon>Gunneridae</taxon>
        <taxon>Pentapetalae</taxon>
        <taxon>rosids</taxon>
        <taxon>fabids</taxon>
        <taxon>Malpighiales</taxon>
        <taxon>Linaceae</taxon>
        <taxon>Linum</taxon>
    </lineage>
</organism>
<keyword evidence="3" id="KW-1185">Reference proteome</keyword>
<name>A0AAV0Q805_9ROSI</name>
<comment type="caution">
    <text evidence="2">The sequence shown here is derived from an EMBL/GenBank/DDBJ whole genome shotgun (WGS) entry which is preliminary data.</text>
</comment>
<gene>
    <name evidence="2" type="ORF">LITE_LOCUS41666</name>
</gene>
<protein>
    <submittedName>
        <fullName evidence="2">Uncharacterized protein</fullName>
    </submittedName>
</protein>
<feature type="compositionally biased region" description="Polar residues" evidence="1">
    <location>
        <begin position="30"/>
        <end position="64"/>
    </location>
</feature>
<dbReference type="EMBL" id="CAMGYJ010000009">
    <property type="protein sequence ID" value="CAI0540399.1"/>
    <property type="molecule type" value="Genomic_DNA"/>
</dbReference>
<dbReference type="Proteomes" id="UP001154282">
    <property type="component" value="Unassembled WGS sequence"/>
</dbReference>